<sequence>MIPAGKIMNMLAYNSQGPYTITSDVSTQKGFMSSPSFNGISGDQINPLYNIVSNDIMNLTLTVKSVDGTLTMQNGNSNKT</sequence>
<protein>
    <submittedName>
        <fullName evidence="2">Uncharacterized protein</fullName>
    </submittedName>
</protein>
<organism evidence="1 2">
    <name type="scientific">Panagrolaimus sp. ES5</name>
    <dbReference type="NCBI Taxonomy" id="591445"/>
    <lineage>
        <taxon>Eukaryota</taxon>
        <taxon>Metazoa</taxon>
        <taxon>Ecdysozoa</taxon>
        <taxon>Nematoda</taxon>
        <taxon>Chromadorea</taxon>
        <taxon>Rhabditida</taxon>
        <taxon>Tylenchina</taxon>
        <taxon>Panagrolaimomorpha</taxon>
        <taxon>Panagrolaimoidea</taxon>
        <taxon>Panagrolaimidae</taxon>
        <taxon>Panagrolaimus</taxon>
    </lineage>
</organism>
<proteinExistence type="predicted"/>
<accession>A0AC34G3G9</accession>
<evidence type="ECO:0000313" key="1">
    <source>
        <dbReference type="Proteomes" id="UP000887579"/>
    </source>
</evidence>
<dbReference type="WBParaSite" id="ES5_v2.g24250.t1">
    <property type="protein sequence ID" value="ES5_v2.g24250.t1"/>
    <property type="gene ID" value="ES5_v2.g24250"/>
</dbReference>
<name>A0AC34G3G9_9BILA</name>
<dbReference type="Proteomes" id="UP000887579">
    <property type="component" value="Unplaced"/>
</dbReference>
<reference evidence="2" key="1">
    <citation type="submission" date="2022-11" db="UniProtKB">
        <authorList>
            <consortium name="WormBaseParasite"/>
        </authorList>
    </citation>
    <scope>IDENTIFICATION</scope>
</reference>
<evidence type="ECO:0000313" key="2">
    <source>
        <dbReference type="WBParaSite" id="ES5_v2.g24250.t1"/>
    </source>
</evidence>